<feature type="non-terminal residue" evidence="9">
    <location>
        <position position="1"/>
    </location>
</feature>
<accession>A0A1Y1QBU7</accession>
<dbReference type="PANTHER" id="PTHR30151">
    <property type="entry name" value="ALKANE SULFONATE ABC TRANSPORTER-RELATED, MEMBRANE SUBUNIT"/>
    <property type="match status" value="1"/>
</dbReference>
<dbReference type="PROSITE" id="PS50928">
    <property type="entry name" value="ABC_TM1"/>
    <property type="match status" value="1"/>
</dbReference>
<evidence type="ECO:0000256" key="4">
    <source>
        <dbReference type="ARBA" id="ARBA00022692"/>
    </source>
</evidence>
<evidence type="ECO:0000313" key="10">
    <source>
        <dbReference type="Proteomes" id="UP000192491"/>
    </source>
</evidence>
<feature type="transmembrane region" description="Helical" evidence="7">
    <location>
        <begin position="96"/>
        <end position="123"/>
    </location>
</feature>
<comment type="caution">
    <text evidence="9">The sequence shown here is derived from an EMBL/GenBank/DDBJ whole genome shotgun (WGS) entry which is preliminary data.</text>
</comment>
<dbReference type="PANTHER" id="PTHR30151:SF38">
    <property type="entry name" value="ALIPHATIC SULFONATES TRANSPORT PERMEASE PROTEIN SSUC-RELATED"/>
    <property type="match status" value="1"/>
</dbReference>
<keyword evidence="3" id="KW-1003">Cell membrane</keyword>
<evidence type="ECO:0000256" key="2">
    <source>
        <dbReference type="ARBA" id="ARBA00022448"/>
    </source>
</evidence>
<dbReference type="eggNOG" id="COG0600">
    <property type="taxonomic scope" value="Bacteria"/>
</dbReference>
<keyword evidence="4 7" id="KW-0812">Transmembrane</keyword>
<evidence type="ECO:0000256" key="6">
    <source>
        <dbReference type="ARBA" id="ARBA00023136"/>
    </source>
</evidence>
<evidence type="ECO:0000256" key="5">
    <source>
        <dbReference type="ARBA" id="ARBA00022989"/>
    </source>
</evidence>
<dbReference type="Gene3D" id="1.10.3720.10">
    <property type="entry name" value="MetI-like"/>
    <property type="match status" value="1"/>
</dbReference>
<keyword evidence="5 7" id="KW-1133">Transmembrane helix</keyword>
<dbReference type="InterPro" id="IPR035906">
    <property type="entry name" value="MetI-like_sf"/>
</dbReference>
<keyword evidence="6 7" id="KW-0472">Membrane</keyword>
<dbReference type="GO" id="GO:0055085">
    <property type="term" value="P:transmembrane transport"/>
    <property type="evidence" value="ECO:0007669"/>
    <property type="project" value="InterPro"/>
</dbReference>
<feature type="domain" description="ABC transmembrane type-1" evidence="8">
    <location>
        <begin position="1"/>
        <end position="122"/>
    </location>
</feature>
<proteinExistence type="inferred from homology"/>
<evidence type="ECO:0000256" key="1">
    <source>
        <dbReference type="ARBA" id="ARBA00004651"/>
    </source>
</evidence>
<evidence type="ECO:0000256" key="3">
    <source>
        <dbReference type="ARBA" id="ARBA00022475"/>
    </source>
</evidence>
<dbReference type="InterPro" id="IPR000515">
    <property type="entry name" value="MetI-like"/>
</dbReference>
<dbReference type="STRING" id="1123401.GCA_000621325_01858"/>
<keyword evidence="2 7" id="KW-0813">Transport</keyword>
<dbReference type="EMBL" id="MTEJ01000508">
    <property type="protein sequence ID" value="OQX02224.1"/>
    <property type="molecule type" value="Genomic_DNA"/>
</dbReference>
<dbReference type="CDD" id="cd06261">
    <property type="entry name" value="TM_PBP2"/>
    <property type="match status" value="1"/>
</dbReference>
<reference evidence="9 10" key="1">
    <citation type="submission" date="2017-01" db="EMBL/GenBank/DDBJ databases">
        <title>Novel large sulfur bacteria in the metagenomes of groundwater-fed chemosynthetic microbial mats in the Lake Huron basin.</title>
        <authorList>
            <person name="Sharrar A.M."/>
            <person name="Flood B.E."/>
            <person name="Bailey J.V."/>
            <person name="Jones D.S."/>
            <person name="Biddanda B."/>
            <person name="Ruberg S.A."/>
            <person name="Marcus D.N."/>
            <person name="Dick G.J."/>
        </authorList>
    </citation>
    <scope>NUCLEOTIDE SEQUENCE [LARGE SCALE GENOMIC DNA]</scope>
    <source>
        <strain evidence="9">A8</strain>
    </source>
</reference>
<comment type="caution">
    <text evidence="7">Lacks conserved residue(s) required for the propagation of feature annotation.</text>
</comment>
<organism evidence="9 10">
    <name type="scientific">Thiothrix lacustris</name>
    <dbReference type="NCBI Taxonomy" id="525917"/>
    <lineage>
        <taxon>Bacteria</taxon>
        <taxon>Pseudomonadati</taxon>
        <taxon>Pseudomonadota</taxon>
        <taxon>Gammaproteobacteria</taxon>
        <taxon>Thiotrichales</taxon>
        <taxon>Thiotrichaceae</taxon>
        <taxon>Thiothrix</taxon>
    </lineage>
</organism>
<evidence type="ECO:0000256" key="7">
    <source>
        <dbReference type="RuleBase" id="RU363032"/>
    </source>
</evidence>
<dbReference type="Pfam" id="PF00528">
    <property type="entry name" value="BPD_transp_1"/>
    <property type="match status" value="1"/>
</dbReference>
<dbReference type="AlphaFoldDB" id="A0A1Y1QBU7"/>
<dbReference type="GO" id="GO:0005886">
    <property type="term" value="C:plasma membrane"/>
    <property type="evidence" value="ECO:0007669"/>
    <property type="project" value="UniProtKB-SubCell"/>
</dbReference>
<dbReference type="Proteomes" id="UP000192491">
    <property type="component" value="Unassembled WGS sequence"/>
</dbReference>
<protein>
    <submittedName>
        <fullName evidence="9">ABC transporter permease</fullName>
    </submittedName>
</protein>
<gene>
    <name evidence="9" type="ORF">BWK73_43480</name>
</gene>
<comment type="subcellular location">
    <subcellularLocation>
        <location evidence="1 7">Cell membrane</location>
        <topology evidence="1 7">Multi-pass membrane protein</topology>
    </subcellularLocation>
</comment>
<comment type="similarity">
    <text evidence="7">Belongs to the binding-protein-dependent transport system permease family.</text>
</comment>
<sequence length="135" mass="15237">GLGETAAVIAVALNKIPMVVVTLREGARAVDHDLLQVAQVYRLTRWQTFRSVYLPQLYPYLFGAARNGLSLIWKIVLVVELLGRSNGVGFQLGNYFHFFDITGILAYTLAFALIVLALEALLLRPLERHLNRWRT</sequence>
<dbReference type="SUPFAM" id="SSF161098">
    <property type="entry name" value="MetI-like"/>
    <property type="match status" value="1"/>
</dbReference>
<evidence type="ECO:0000313" key="9">
    <source>
        <dbReference type="EMBL" id="OQX02224.1"/>
    </source>
</evidence>
<name>A0A1Y1QBU7_9GAMM</name>
<evidence type="ECO:0000259" key="8">
    <source>
        <dbReference type="PROSITE" id="PS50928"/>
    </source>
</evidence>